<evidence type="ECO:0000313" key="9">
    <source>
        <dbReference type="Proteomes" id="UP000319897"/>
    </source>
</evidence>
<dbReference type="InterPro" id="IPR000873">
    <property type="entry name" value="AMP-dep_synth/lig_dom"/>
</dbReference>
<dbReference type="RefSeq" id="WP_140929004.1">
    <property type="nucleotide sequence ID" value="NZ_VFSU01000030.1"/>
</dbReference>
<dbReference type="InterPro" id="IPR025110">
    <property type="entry name" value="AMP-bd_C"/>
</dbReference>
<dbReference type="Gene3D" id="3.30.300.30">
    <property type="match status" value="1"/>
</dbReference>
<evidence type="ECO:0000256" key="1">
    <source>
        <dbReference type="ARBA" id="ARBA00006432"/>
    </source>
</evidence>
<dbReference type="Pfam" id="PF13193">
    <property type="entry name" value="AMP-binding_C"/>
    <property type="match status" value="1"/>
</dbReference>
<dbReference type="EMBL" id="VFSU01000030">
    <property type="protein sequence ID" value="TPE59557.1"/>
    <property type="molecule type" value="Genomic_DNA"/>
</dbReference>
<dbReference type="PANTHER" id="PTHR43201">
    <property type="entry name" value="ACYL-COA SYNTHETASE"/>
    <property type="match status" value="1"/>
</dbReference>
<dbReference type="Gene3D" id="3.40.50.12780">
    <property type="entry name" value="N-terminal domain of ligase-like"/>
    <property type="match status" value="1"/>
</dbReference>
<protein>
    <recommendedName>
        <fullName evidence="5">3-methylmercaptopropionyl-CoA ligase</fullName>
        <ecNumber evidence="4">6.2.1.44</ecNumber>
    </recommendedName>
</protein>
<feature type="domain" description="AMP-dependent synthetase/ligase" evidence="6">
    <location>
        <begin position="30"/>
        <end position="393"/>
    </location>
</feature>
<name>A0A501XGX8_9SPHN</name>
<gene>
    <name evidence="8" type="ORF">FJQ54_13855</name>
</gene>
<evidence type="ECO:0000256" key="4">
    <source>
        <dbReference type="ARBA" id="ARBA00066616"/>
    </source>
</evidence>
<sequence length="538" mass="58327">MATLAEGVRGTARAVNFAEMQVLGDATRVHARDRPGAVAFEFEGRITSFAQLDAHVNQVANALIAAGLKPGDRIAYVGKNSDHYFELFIGATKAGVVMVPVGWRLAGPEIAFIVNNAEAKLLFVGPELVDLARANIGELGRGRTLIAMEPGSNWPTFEAWRDAHPATAPHFSPAPSDVAIQLYTSGTTGHPKGAMLTHSNLLEGRRLGERHPMPWNEWGPDDVSLVAMPVAHIGGTGWGLIGLVNGARGVVAREFDPLKVLDYIEKDRVSKMFMVPAALQIVVRQPRSREVDYSRLKYILYGASPIPLDLLRECIELFGCGFCQQYGMTETTGTIVYLPPEDHDPAGTPRMRAAGLPMPGVEIRVVDTEGRELPRGEVGEVSTRSYANMTGYWRLDDATAATIAADGWLRTGDAGYMDEDGYLYIHDRVKDMIISGGENVYPAEVESAVYGHPAVAEVAVIGVPDEKWGEAVKAVVVPKPGASIDAEDIIAFARSRIAAFKAPKSVDVIAALPRNASGKILRRELRAPYWADRARQVN</sequence>
<evidence type="ECO:0000313" key="8">
    <source>
        <dbReference type="EMBL" id="TPE59557.1"/>
    </source>
</evidence>
<dbReference type="Pfam" id="PF00501">
    <property type="entry name" value="AMP-binding"/>
    <property type="match status" value="1"/>
</dbReference>
<dbReference type="SUPFAM" id="SSF56801">
    <property type="entry name" value="Acetyl-CoA synthetase-like"/>
    <property type="match status" value="1"/>
</dbReference>
<dbReference type="OrthoDB" id="9803968at2"/>
<evidence type="ECO:0000259" key="7">
    <source>
        <dbReference type="Pfam" id="PF13193"/>
    </source>
</evidence>
<dbReference type="PANTHER" id="PTHR43201:SF5">
    <property type="entry name" value="MEDIUM-CHAIN ACYL-COA LIGASE ACSF2, MITOCHONDRIAL"/>
    <property type="match status" value="1"/>
</dbReference>
<dbReference type="InterPro" id="IPR045851">
    <property type="entry name" value="AMP-bd_C_sf"/>
</dbReference>
<evidence type="ECO:0000259" key="6">
    <source>
        <dbReference type="Pfam" id="PF00501"/>
    </source>
</evidence>
<accession>A0A501XGX8</accession>
<evidence type="ECO:0000256" key="5">
    <source>
        <dbReference type="ARBA" id="ARBA00067668"/>
    </source>
</evidence>
<keyword evidence="9" id="KW-1185">Reference proteome</keyword>
<feature type="domain" description="AMP-binding enzyme C-terminal" evidence="7">
    <location>
        <begin position="444"/>
        <end position="519"/>
    </location>
</feature>
<comment type="similarity">
    <text evidence="1">Belongs to the ATP-dependent AMP-binding enzyme family.</text>
</comment>
<reference evidence="8 9" key="1">
    <citation type="submission" date="2019-06" db="EMBL/GenBank/DDBJ databases">
        <authorList>
            <person name="Lee I."/>
            <person name="Jang G.I."/>
            <person name="Hwang C.Y."/>
        </authorList>
    </citation>
    <scope>NUCLEOTIDE SEQUENCE [LARGE SCALE GENOMIC DNA]</scope>
    <source>
        <strain evidence="8 9">PAMC 28131</strain>
    </source>
</reference>
<comment type="caution">
    <text evidence="8">The sequence shown here is derived from an EMBL/GenBank/DDBJ whole genome shotgun (WGS) entry which is preliminary data.</text>
</comment>
<proteinExistence type="inferred from homology"/>
<evidence type="ECO:0000256" key="3">
    <source>
        <dbReference type="ARBA" id="ARBA00051915"/>
    </source>
</evidence>
<dbReference type="AlphaFoldDB" id="A0A501XGX8"/>
<keyword evidence="2 8" id="KW-0436">Ligase</keyword>
<dbReference type="EC" id="6.2.1.44" evidence="4"/>
<dbReference type="Proteomes" id="UP000319897">
    <property type="component" value="Unassembled WGS sequence"/>
</dbReference>
<dbReference type="NCBIfam" id="NF004837">
    <property type="entry name" value="PRK06187.1"/>
    <property type="match status" value="1"/>
</dbReference>
<comment type="catalytic activity">
    <reaction evidence="3">
        <text>3-(methylsulfanyl)propanoate + ATP + CoA = 3-(methylsulfanyl)propanoyl-CoA + AMP + diphosphate</text>
        <dbReference type="Rhea" id="RHEA:43052"/>
        <dbReference type="ChEBI" id="CHEBI:30616"/>
        <dbReference type="ChEBI" id="CHEBI:33019"/>
        <dbReference type="ChEBI" id="CHEBI:49016"/>
        <dbReference type="ChEBI" id="CHEBI:57287"/>
        <dbReference type="ChEBI" id="CHEBI:82815"/>
        <dbReference type="ChEBI" id="CHEBI:456215"/>
        <dbReference type="EC" id="6.2.1.44"/>
    </reaction>
    <physiologicalReaction direction="left-to-right" evidence="3">
        <dbReference type="Rhea" id="RHEA:43053"/>
    </physiologicalReaction>
</comment>
<organism evidence="8 9">
    <name type="scientific">Sandaracinobacter neustonicus</name>
    <dbReference type="NCBI Taxonomy" id="1715348"/>
    <lineage>
        <taxon>Bacteria</taxon>
        <taxon>Pseudomonadati</taxon>
        <taxon>Pseudomonadota</taxon>
        <taxon>Alphaproteobacteria</taxon>
        <taxon>Sphingomonadales</taxon>
        <taxon>Sphingosinicellaceae</taxon>
        <taxon>Sandaracinobacter</taxon>
    </lineage>
</organism>
<dbReference type="GO" id="GO:0031956">
    <property type="term" value="F:medium-chain fatty acid-CoA ligase activity"/>
    <property type="evidence" value="ECO:0007669"/>
    <property type="project" value="TreeGrafter"/>
</dbReference>
<dbReference type="GO" id="GO:0006631">
    <property type="term" value="P:fatty acid metabolic process"/>
    <property type="evidence" value="ECO:0007669"/>
    <property type="project" value="TreeGrafter"/>
</dbReference>
<dbReference type="FunFam" id="3.30.300.30:FF:000008">
    <property type="entry name" value="2,3-dihydroxybenzoate-AMP ligase"/>
    <property type="match status" value="1"/>
</dbReference>
<dbReference type="InterPro" id="IPR042099">
    <property type="entry name" value="ANL_N_sf"/>
</dbReference>
<evidence type="ECO:0000256" key="2">
    <source>
        <dbReference type="ARBA" id="ARBA00022598"/>
    </source>
</evidence>
<dbReference type="CDD" id="cd17631">
    <property type="entry name" value="FACL_FadD13-like"/>
    <property type="match status" value="1"/>
</dbReference>